<dbReference type="Pfam" id="PF13952">
    <property type="entry name" value="DUF4216"/>
    <property type="match status" value="1"/>
</dbReference>
<accession>A0ABD1PRS8</accession>
<keyword evidence="3" id="KW-1185">Reference proteome</keyword>
<feature type="domain" description="DUF4216" evidence="1">
    <location>
        <begin position="18"/>
        <end position="90"/>
    </location>
</feature>
<evidence type="ECO:0000259" key="1">
    <source>
        <dbReference type="Pfam" id="PF13952"/>
    </source>
</evidence>
<gene>
    <name evidence="2" type="ORF">Adt_42490</name>
</gene>
<sequence>MVPGDENTNFYSVLCDVIELIYVFNYRVTLFQCNWYDNNPNQKRAVEHHHLTSINVNHKWYVDDSYILSIQAPQVFYMDDLVWGPQWKVVKKVQHRGIWDILEEDGNGDTVQEVFQKNESLDIVWTIQQEDLDTHVLVPHKQALEKELQGWTDWANEMVMQAAQRLGKDQGELKTLRFEYK</sequence>
<dbReference type="InterPro" id="IPR025312">
    <property type="entry name" value="DUF4216"/>
</dbReference>
<evidence type="ECO:0000313" key="2">
    <source>
        <dbReference type="EMBL" id="KAL2466639.1"/>
    </source>
</evidence>
<name>A0ABD1PRS8_9LAMI</name>
<proteinExistence type="predicted"/>
<organism evidence="2 3">
    <name type="scientific">Abeliophyllum distichum</name>
    <dbReference type="NCBI Taxonomy" id="126358"/>
    <lineage>
        <taxon>Eukaryota</taxon>
        <taxon>Viridiplantae</taxon>
        <taxon>Streptophyta</taxon>
        <taxon>Embryophyta</taxon>
        <taxon>Tracheophyta</taxon>
        <taxon>Spermatophyta</taxon>
        <taxon>Magnoliopsida</taxon>
        <taxon>eudicotyledons</taxon>
        <taxon>Gunneridae</taxon>
        <taxon>Pentapetalae</taxon>
        <taxon>asterids</taxon>
        <taxon>lamiids</taxon>
        <taxon>Lamiales</taxon>
        <taxon>Oleaceae</taxon>
        <taxon>Forsythieae</taxon>
        <taxon>Abeliophyllum</taxon>
    </lineage>
</organism>
<dbReference type="PANTHER" id="PTHR48258:SF6">
    <property type="entry name" value="LEUCINE-RICH REPEAT DOMAIN, L DOMAIN-CONTAINING PROTEIN"/>
    <property type="match status" value="1"/>
</dbReference>
<evidence type="ECO:0000313" key="3">
    <source>
        <dbReference type="Proteomes" id="UP001604336"/>
    </source>
</evidence>
<comment type="caution">
    <text evidence="2">The sequence shown here is derived from an EMBL/GenBank/DDBJ whole genome shotgun (WGS) entry which is preliminary data.</text>
</comment>
<dbReference type="PANTHER" id="PTHR48258">
    <property type="entry name" value="DUF4218 DOMAIN-CONTAINING PROTEIN-RELATED"/>
    <property type="match status" value="1"/>
</dbReference>
<protein>
    <recommendedName>
        <fullName evidence="1">DUF4216 domain-containing protein</fullName>
    </recommendedName>
</protein>
<dbReference type="EMBL" id="JBFOLK010000013">
    <property type="protein sequence ID" value="KAL2466639.1"/>
    <property type="molecule type" value="Genomic_DNA"/>
</dbReference>
<dbReference type="AlphaFoldDB" id="A0ABD1PRS8"/>
<reference evidence="3" key="1">
    <citation type="submission" date="2024-07" db="EMBL/GenBank/DDBJ databases">
        <title>Two chromosome-level genome assemblies of Korean endemic species Abeliophyllum distichum and Forsythia ovata (Oleaceae).</title>
        <authorList>
            <person name="Jang H."/>
        </authorList>
    </citation>
    <scope>NUCLEOTIDE SEQUENCE [LARGE SCALE GENOMIC DNA]</scope>
</reference>
<dbReference type="Proteomes" id="UP001604336">
    <property type="component" value="Unassembled WGS sequence"/>
</dbReference>